<keyword evidence="1" id="KW-1133">Transmembrane helix</keyword>
<reference evidence="2" key="1">
    <citation type="submission" date="2013-11" db="EMBL/GenBank/DDBJ databases">
        <title>Genome sequence of the fusiform rust pathogen reveals effectors for host alternation and coevolution with pine.</title>
        <authorList>
            <consortium name="DOE Joint Genome Institute"/>
            <person name="Smith K."/>
            <person name="Pendleton A."/>
            <person name="Kubisiak T."/>
            <person name="Anderson C."/>
            <person name="Salamov A."/>
            <person name="Aerts A."/>
            <person name="Riley R."/>
            <person name="Clum A."/>
            <person name="Lindquist E."/>
            <person name="Ence D."/>
            <person name="Campbell M."/>
            <person name="Kronenberg Z."/>
            <person name="Feau N."/>
            <person name="Dhillon B."/>
            <person name="Hamelin R."/>
            <person name="Burleigh J."/>
            <person name="Smith J."/>
            <person name="Yandell M."/>
            <person name="Nelson C."/>
            <person name="Grigoriev I."/>
            <person name="Davis J."/>
        </authorList>
    </citation>
    <scope>NUCLEOTIDE SEQUENCE</scope>
    <source>
        <strain evidence="2">G11</strain>
    </source>
</reference>
<keyword evidence="1" id="KW-0472">Membrane</keyword>
<keyword evidence="3" id="KW-1185">Reference proteome</keyword>
<name>A0A9P6NU56_9BASI</name>
<feature type="transmembrane region" description="Helical" evidence="1">
    <location>
        <begin position="147"/>
        <end position="169"/>
    </location>
</feature>
<evidence type="ECO:0000313" key="2">
    <source>
        <dbReference type="EMBL" id="KAG0150422.1"/>
    </source>
</evidence>
<evidence type="ECO:0000256" key="1">
    <source>
        <dbReference type="SAM" id="Phobius"/>
    </source>
</evidence>
<evidence type="ECO:0000313" key="3">
    <source>
        <dbReference type="Proteomes" id="UP000886653"/>
    </source>
</evidence>
<dbReference type="Proteomes" id="UP000886653">
    <property type="component" value="Unassembled WGS sequence"/>
</dbReference>
<feature type="transmembrane region" description="Helical" evidence="1">
    <location>
        <begin position="221"/>
        <end position="244"/>
    </location>
</feature>
<organism evidence="2 3">
    <name type="scientific">Cronartium quercuum f. sp. fusiforme G11</name>
    <dbReference type="NCBI Taxonomy" id="708437"/>
    <lineage>
        <taxon>Eukaryota</taxon>
        <taxon>Fungi</taxon>
        <taxon>Dikarya</taxon>
        <taxon>Basidiomycota</taxon>
        <taxon>Pucciniomycotina</taxon>
        <taxon>Pucciniomycetes</taxon>
        <taxon>Pucciniales</taxon>
        <taxon>Coleosporiaceae</taxon>
        <taxon>Cronartium</taxon>
    </lineage>
</organism>
<dbReference type="EMBL" id="MU167219">
    <property type="protein sequence ID" value="KAG0150422.1"/>
    <property type="molecule type" value="Genomic_DNA"/>
</dbReference>
<proteinExistence type="predicted"/>
<keyword evidence="1" id="KW-0812">Transmembrane</keyword>
<protein>
    <submittedName>
        <fullName evidence="2">Uncharacterized protein</fullName>
    </submittedName>
</protein>
<gene>
    <name evidence="2" type="ORF">CROQUDRAFT_720409</name>
</gene>
<dbReference type="AlphaFoldDB" id="A0A9P6NU56"/>
<comment type="caution">
    <text evidence="2">The sequence shown here is derived from an EMBL/GenBank/DDBJ whole genome shotgun (WGS) entry which is preliminary data.</text>
</comment>
<feature type="transmembrane region" description="Helical" evidence="1">
    <location>
        <begin position="181"/>
        <end position="201"/>
    </location>
</feature>
<accession>A0A9P6NU56</accession>
<dbReference type="OrthoDB" id="61370at2759"/>
<sequence>MQLIVYSTALFAAMATLILSIYSLRAPNWIRFDTPTSSPFQYSSTYGLRQKCDRSNLHPDFQCRPFPERERDCVGSNKDLIRVESDWWKKFESRINNGNQSVTGHDHHHHHQNLVPVGSGLVEVADIEEEAPPDDGFGFCEKFNTAAYAAEFSVIIGVISMFCVFIVILGNDHRKRHGWKVCCGLIGTHGLLQIIAWALILNVFNNDNRFYFGSKLSTSSYISIASSVIDIVAFTGLFVAGFTLNDDEDSNDEYQPISG</sequence>